<reference evidence="1 3" key="2">
    <citation type="journal article" date="2014" name="BMC Genomics">
        <title>An improved genome release (version Mt4.0) for the model legume Medicago truncatula.</title>
        <authorList>
            <person name="Tang H."/>
            <person name="Krishnakumar V."/>
            <person name="Bidwell S."/>
            <person name="Rosen B."/>
            <person name="Chan A."/>
            <person name="Zhou S."/>
            <person name="Gentzbittel L."/>
            <person name="Childs K.L."/>
            <person name="Yandell M."/>
            <person name="Gundlach H."/>
            <person name="Mayer K.F."/>
            <person name="Schwartz D.C."/>
            <person name="Town C.D."/>
        </authorList>
    </citation>
    <scope>GENOME REANNOTATION</scope>
    <source>
        <strain evidence="1">A17</strain>
        <strain evidence="2 3">cv. Jemalong A17</strain>
    </source>
</reference>
<gene>
    <name evidence="1" type="ordered locus">MTR_3g087015</name>
</gene>
<dbReference type="HOGENOM" id="CLU_2501315_0_0_1"/>
<keyword evidence="3" id="KW-1185">Reference proteome</keyword>
<sequence length="86" mass="9775">MSLNSKEVNKNYFIDHLTTIEKLSHLPKVKANNKLENKTALGTASLRLILTQYASNVQTDQLPSDIHTTIEFSLIQTTLFKLIFDL</sequence>
<evidence type="ECO:0000313" key="1">
    <source>
        <dbReference type="EMBL" id="KEH35293.1"/>
    </source>
</evidence>
<name>A0A072V1Q8_MEDTR</name>
<reference evidence="2" key="3">
    <citation type="submission" date="2015-04" db="UniProtKB">
        <authorList>
            <consortium name="EnsemblPlants"/>
        </authorList>
    </citation>
    <scope>IDENTIFICATION</scope>
    <source>
        <strain evidence="2">cv. Jemalong A17</strain>
    </source>
</reference>
<evidence type="ECO:0000313" key="2">
    <source>
        <dbReference type="EnsemblPlants" id="KEH35293"/>
    </source>
</evidence>
<dbReference type="AlphaFoldDB" id="A0A072V1Q8"/>
<organism evidence="1 3">
    <name type="scientific">Medicago truncatula</name>
    <name type="common">Barrel medic</name>
    <name type="synonym">Medicago tribuloides</name>
    <dbReference type="NCBI Taxonomy" id="3880"/>
    <lineage>
        <taxon>Eukaryota</taxon>
        <taxon>Viridiplantae</taxon>
        <taxon>Streptophyta</taxon>
        <taxon>Embryophyta</taxon>
        <taxon>Tracheophyta</taxon>
        <taxon>Spermatophyta</taxon>
        <taxon>Magnoliopsida</taxon>
        <taxon>eudicotyledons</taxon>
        <taxon>Gunneridae</taxon>
        <taxon>Pentapetalae</taxon>
        <taxon>rosids</taxon>
        <taxon>fabids</taxon>
        <taxon>Fabales</taxon>
        <taxon>Fabaceae</taxon>
        <taxon>Papilionoideae</taxon>
        <taxon>50 kb inversion clade</taxon>
        <taxon>NPAAA clade</taxon>
        <taxon>Hologalegina</taxon>
        <taxon>IRL clade</taxon>
        <taxon>Trifolieae</taxon>
        <taxon>Medicago</taxon>
    </lineage>
</organism>
<accession>A0A072V1Q8</accession>
<reference evidence="1 3" key="1">
    <citation type="journal article" date="2011" name="Nature">
        <title>The Medicago genome provides insight into the evolution of rhizobial symbioses.</title>
        <authorList>
            <person name="Young N.D."/>
            <person name="Debelle F."/>
            <person name="Oldroyd G.E."/>
            <person name="Geurts R."/>
            <person name="Cannon S.B."/>
            <person name="Udvardi M.K."/>
            <person name="Benedito V.A."/>
            <person name="Mayer K.F."/>
            <person name="Gouzy J."/>
            <person name="Schoof H."/>
            <person name="Van de Peer Y."/>
            <person name="Proost S."/>
            <person name="Cook D.R."/>
            <person name="Meyers B.C."/>
            <person name="Spannagl M."/>
            <person name="Cheung F."/>
            <person name="De Mita S."/>
            <person name="Krishnakumar V."/>
            <person name="Gundlach H."/>
            <person name="Zhou S."/>
            <person name="Mudge J."/>
            <person name="Bharti A.K."/>
            <person name="Murray J.D."/>
            <person name="Naoumkina M.A."/>
            <person name="Rosen B."/>
            <person name="Silverstein K.A."/>
            <person name="Tang H."/>
            <person name="Rombauts S."/>
            <person name="Zhao P.X."/>
            <person name="Zhou P."/>
            <person name="Barbe V."/>
            <person name="Bardou P."/>
            <person name="Bechner M."/>
            <person name="Bellec A."/>
            <person name="Berger A."/>
            <person name="Berges H."/>
            <person name="Bidwell S."/>
            <person name="Bisseling T."/>
            <person name="Choisne N."/>
            <person name="Couloux A."/>
            <person name="Denny R."/>
            <person name="Deshpande S."/>
            <person name="Dai X."/>
            <person name="Doyle J.J."/>
            <person name="Dudez A.M."/>
            <person name="Farmer A.D."/>
            <person name="Fouteau S."/>
            <person name="Franken C."/>
            <person name="Gibelin C."/>
            <person name="Gish J."/>
            <person name="Goldstein S."/>
            <person name="Gonzalez A.J."/>
            <person name="Green P.J."/>
            <person name="Hallab A."/>
            <person name="Hartog M."/>
            <person name="Hua A."/>
            <person name="Humphray S.J."/>
            <person name="Jeong D.H."/>
            <person name="Jing Y."/>
            <person name="Jocker A."/>
            <person name="Kenton S.M."/>
            <person name="Kim D.J."/>
            <person name="Klee K."/>
            <person name="Lai H."/>
            <person name="Lang C."/>
            <person name="Lin S."/>
            <person name="Macmil S.L."/>
            <person name="Magdelenat G."/>
            <person name="Matthews L."/>
            <person name="McCorrison J."/>
            <person name="Monaghan E.L."/>
            <person name="Mun J.H."/>
            <person name="Najar F.Z."/>
            <person name="Nicholson C."/>
            <person name="Noirot C."/>
            <person name="O'Bleness M."/>
            <person name="Paule C.R."/>
            <person name="Poulain J."/>
            <person name="Prion F."/>
            <person name="Qin B."/>
            <person name="Qu C."/>
            <person name="Retzel E.F."/>
            <person name="Riddle C."/>
            <person name="Sallet E."/>
            <person name="Samain S."/>
            <person name="Samson N."/>
            <person name="Sanders I."/>
            <person name="Saurat O."/>
            <person name="Scarpelli C."/>
            <person name="Schiex T."/>
            <person name="Segurens B."/>
            <person name="Severin A.J."/>
            <person name="Sherrier D.J."/>
            <person name="Shi R."/>
            <person name="Sims S."/>
            <person name="Singer S.R."/>
            <person name="Sinharoy S."/>
            <person name="Sterck L."/>
            <person name="Viollet A."/>
            <person name="Wang B.B."/>
            <person name="Wang K."/>
            <person name="Wang M."/>
            <person name="Wang X."/>
            <person name="Warfsmann J."/>
            <person name="Weissenbach J."/>
            <person name="White D.D."/>
            <person name="White J.D."/>
            <person name="Wiley G.B."/>
            <person name="Wincker P."/>
            <person name="Xing Y."/>
            <person name="Yang L."/>
            <person name="Yao Z."/>
            <person name="Ying F."/>
            <person name="Zhai J."/>
            <person name="Zhou L."/>
            <person name="Zuber A."/>
            <person name="Denarie J."/>
            <person name="Dixon R.A."/>
            <person name="May G.D."/>
            <person name="Schwartz D.C."/>
            <person name="Rogers J."/>
            <person name="Quetier F."/>
            <person name="Town C.D."/>
            <person name="Roe B.A."/>
        </authorList>
    </citation>
    <scope>NUCLEOTIDE SEQUENCE [LARGE SCALE GENOMIC DNA]</scope>
    <source>
        <strain evidence="1">A17</strain>
        <strain evidence="2 3">cv. Jemalong A17</strain>
    </source>
</reference>
<dbReference type="EnsemblPlants" id="KEH35293">
    <property type="protein sequence ID" value="KEH35293"/>
    <property type="gene ID" value="MTR_3g087015"/>
</dbReference>
<proteinExistence type="predicted"/>
<protein>
    <submittedName>
        <fullName evidence="1 2">Uncharacterized protein</fullName>
    </submittedName>
</protein>
<dbReference type="EMBL" id="CM001219">
    <property type="protein sequence ID" value="KEH35293.1"/>
    <property type="molecule type" value="Genomic_DNA"/>
</dbReference>
<evidence type="ECO:0000313" key="3">
    <source>
        <dbReference type="Proteomes" id="UP000002051"/>
    </source>
</evidence>
<dbReference type="Proteomes" id="UP000002051">
    <property type="component" value="Chromosome 3"/>
</dbReference>